<dbReference type="EMBL" id="FNQY01000024">
    <property type="protein sequence ID" value="SEA50987.1"/>
    <property type="molecule type" value="Genomic_DNA"/>
</dbReference>
<name>A0A1H4BSE0_9BACT</name>
<evidence type="ECO:0000256" key="1">
    <source>
        <dbReference type="SAM" id="Phobius"/>
    </source>
</evidence>
<organism evidence="2 3">
    <name type="scientific">Arachidicoccus rhizosphaerae</name>
    <dbReference type="NCBI Taxonomy" id="551991"/>
    <lineage>
        <taxon>Bacteria</taxon>
        <taxon>Pseudomonadati</taxon>
        <taxon>Bacteroidota</taxon>
        <taxon>Chitinophagia</taxon>
        <taxon>Chitinophagales</taxon>
        <taxon>Chitinophagaceae</taxon>
        <taxon>Arachidicoccus</taxon>
    </lineage>
</organism>
<dbReference type="AlphaFoldDB" id="A0A1H4BSE0"/>
<accession>A0A1H4BSE0</accession>
<sequence>MHNMSYSFFFATMIKMLTIIILVSWSVKLILHFHLDFKSSRIKGLAPAGMLPFLLFFTILSTFS</sequence>
<dbReference type="Proteomes" id="UP000199041">
    <property type="component" value="Unassembled WGS sequence"/>
</dbReference>
<keyword evidence="3" id="KW-1185">Reference proteome</keyword>
<feature type="transmembrane region" description="Helical" evidence="1">
    <location>
        <begin position="6"/>
        <end position="25"/>
    </location>
</feature>
<keyword evidence="1" id="KW-0472">Membrane</keyword>
<reference evidence="2 3" key="1">
    <citation type="submission" date="2016-10" db="EMBL/GenBank/DDBJ databases">
        <authorList>
            <person name="de Groot N.N."/>
        </authorList>
    </citation>
    <scope>NUCLEOTIDE SEQUENCE [LARGE SCALE GENOMIC DNA]</scope>
    <source>
        <strain evidence="2 3">Vu-144</strain>
    </source>
</reference>
<protein>
    <submittedName>
        <fullName evidence="2">Uncharacterized protein</fullName>
    </submittedName>
</protein>
<keyword evidence="1" id="KW-1133">Transmembrane helix</keyword>
<proteinExistence type="predicted"/>
<gene>
    <name evidence="2" type="ORF">SAMN05192529_1245</name>
</gene>
<keyword evidence="1" id="KW-0812">Transmembrane</keyword>
<evidence type="ECO:0000313" key="3">
    <source>
        <dbReference type="Proteomes" id="UP000199041"/>
    </source>
</evidence>
<evidence type="ECO:0000313" key="2">
    <source>
        <dbReference type="EMBL" id="SEA50987.1"/>
    </source>
</evidence>
<feature type="transmembrane region" description="Helical" evidence="1">
    <location>
        <begin position="45"/>
        <end position="63"/>
    </location>
</feature>